<dbReference type="EMBL" id="MHLH01000015">
    <property type="protein sequence ID" value="OGZ03741.1"/>
    <property type="molecule type" value="Genomic_DNA"/>
</dbReference>
<dbReference type="InterPro" id="IPR027417">
    <property type="entry name" value="P-loop_NTPase"/>
</dbReference>
<protein>
    <recommendedName>
        <fullName evidence="3">DNA polymerase III subunit delta</fullName>
    </recommendedName>
</protein>
<accession>A0A1G2CSV0</accession>
<dbReference type="STRING" id="1798657.A2648_02185"/>
<organism evidence="1 2">
    <name type="scientific">Candidatus Lloydbacteria bacterium RIFCSPHIGHO2_01_FULL_41_20</name>
    <dbReference type="NCBI Taxonomy" id="1798657"/>
    <lineage>
        <taxon>Bacteria</taxon>
        <taxon>Candidatus Lloydiibacteriota</taxon>
    </lineage>
</organism>
<evidence type="ECO:0000313" key="1">
    <source>
        <dbReference type="EMBL" id="OGZ03741.1"/>
    </source>
</evidence>
<dbReference type="Gene3D" id="3.40.50.300">
    <property type="entry name" value="P-loop containing nucleotide triphosphate hydrolases"/>
    <property type="match status" value="1"/>
</dbReference>
<dbReference type="Proteomes" id="UP000178841">
    <property type="component" value="Unassembled WGS sequence"/>
</dbReference>
<dbReference type="AlphaFoldDB" id="A0A1G2CSV0"/>
<evidence type="ECO:0000313" key="2">
    <source>
        <dbReference type="Proteomes" id="UP000178841"/>
    </source>
</evidence>
<sequence>MGPLKDSYLRDKFLHHAYLIEGQYQSTLAGLKKFFKDTLKIESVGNPDVIVQEIETLTIDDARALKEMASRKSFSGGKKIFVVGAQFFTREAQNSLLKLFEEPAQDVHFFIITRSGDALLPTLLSRLSRIATTETPNKEMEVLAEKLLKLTPAERLRDETIKHIVEEKEKTRAIALLDEFVRIIHKKNKITTENAKIFKEITKQKDYLNDRAPSVKLILEYILLILPKA</sequence>
<dbReference type="Pfam" id="PF13177">
    <property type="entry name" value="DNA_pol3_delta2"/>
    <property type="match status" value="1"/>
</dbReference>
<evidence type="ECO:0008006" key="3">
    <source>
        <dbReference type="Google" id="ProtNLM"/>
    </source>
</evidence>
<dbReference type="SUPFAM" id="SSF52540">
    <property type="entry name" value="P-loop containing nucleoside triphosphate hydrolases"/>
    <property type="match status" value="1"/>
</dbReference>
<gene>
    <name evidence="1" type="ORF">A2648_02185</name>
</gene>
<reference evidence="1 2" key="1">
    <citation type="journal article" date="2016" name="Nat. Commun.">
        <title>Thousands of microbial genomes shed light on interconnected biogeochemical processes in an aquifer system.</title>
        <authorList>
            <person name="Anantharaman K."/>
            <person name="Brown C.T."/>
            <person name="Hug L.A."/>
            <person name="Sharon I."/>
            <person name="Castelle C.J."/>
            <person name="Probst A.J."/>
            <person name="Thomas B.C."/>
            <person name="Singh A."/>
            <person name="Wilkins M.J."/>
            <person name="Karaoz U."/>
            <person name="Brodie E.L."/>
            <person name="Williams K.H."/>
            <person name="Hubbard S.S."/>
            <person name="Banfield J.F."/>
        </authorList>
    </citation>
    <scope>NUCLEOTIDE SEQUENCE [LARGE SCALE GENOMIC DNA]</scope>
</reference>
<proteinExistence type="predicted"/>
<comment type="caution">
    <text evidence="1">The sequence shown here is derived from an EMBL/GenBank/DDBJ whole genome shotgun (WGS) entry which is preliminary data.</text>
</comment>
<name>A0A1G2CSV0_9BACT</name>